<dbReference type="EMBL" id="FNXB01000035">
    <property type="protein sequence ID" value="SEI13925.1"/>
    <property type="molecule type" value="Genomic_DNA"/>
</dbReference>
<reference evidence="2 4" key="2">
    <citation type="submission" date="2016-10" db="EMBL/GenBank/DDBJ databases">
        <authorList>
            <person name="Varghese N."/>
            <person name="Submissions S."/>
        </authorList>
    </citation>
    <scope>NUCLEOTIDE SEQUENCE [LARGE SCALE GENOMIC DNA]</scope>
    <source>
        <strain evidence="2 4">CGMCC 1.7071</strain>
    </source>
</reference>
<proteinExistence type="predicted"/>
<reference evidence="1" key="1">
    <citation type="submission" date="2016-10" db="EMBL/GenBank/DDBJ databases">
        <authorList>
            <person name="de Groot N.N."/>
        </authorList>
    </citation>
    <scope>NUCLEOTIDE SEQUENCE [LARGE SCALE GENOMIC DNA]</scope>
    <source>
        <strain evidence="1">CCBAU85039</strain>
    </source>
</reference>
<evidence type="ECO:0000313" key="2">
    <source>
        <dbReference type="EMBL" id="SEO81377.1"/>
    </source>
</evidence>
<sequence length="132" mass="15302">MTDFDYVTSDEAVDIYGSTSQIFEGVLKEVRELCRKKPEATMSAGKVKIVNRVLTDMLGILKDEPTGKYLELLDDEALPQLSDAVLTMVQFETSMAAFRQRYFRYLHGKNYWITDVFVEEWNKLEAEDENEE</sequence>
<evidence type="ECO:0000313" key="3">
    <source>
        <dbReference type="Proteomes" id="UP000183063"/>
    </source>
</evidence>
<evidence type="ECO:0000313" key="1">
    <source>
        <dbReference type="EMBL" id="SEI13925.1"/>
    </source>
</evidence>
<dbReference type="STRING" id="501024.RTCCBAU85039_5010"/>
<reference evidence="3" key="3">
    <citation type="submission" date="2016-10" db="EMBL/GenBank/DDBJ databases">
        <authorList>
            <person name="Wibberg D."/>
        </authorList>
    </citation>
    <scope>NUCLEOTIDE SEQUENCE [LARGE SCALE GENOMIC DNA]</scope>
</reference>
<protein>
    <submittedName>
        <fullName evidence="1">Uncharacterized protein</fullName>
    </submittedName>
</protein>
<organism evidence="1 3">
    <name type="scientific">Rhizobium tibeticum</name>
    <dbReference type="NCBI Taxonomy" id="501024"/>
    <lineage>
        <taxon>Bacteria</taxon>
        <taxon>Pseudomonadati</taxon>
        <taxon>Pseudomonadota</taxon>
        <taxon>Alphaproteobacteria</taxon>
        <taxon>Hyphomicrobiales</taxon>
        <taxon>Rhizobiaceae</taxon>
        <taxon>Rhizobium/Agrobacterium group</taxon>
        <taxon>Rhizobium</taxon>
    </lineage>
</organism>
<accession>A0A1H8SS12</accession>
<keyword evidence="4" id="KW-1185">Reference proteome</keyword>
<gene>
    <name evidence="1" type="ORF">RTCCBAU85039_5010</name>
    <name evidence="2" type="ORF">SAMN05216228_10264</name>
</gene>
<dbReference type="OrthoDB" id="7605443at2"/>
<dbReference type="EMBL" id="FOCV01000026">
    <property type="protein sequence ID" value="SEO81377.1"/>
    <property type="molecule type" value="Genomic_DNA"/>
</dbReference>
<name>A0A1H8SS12_9HYPH</name>
<dbReference type="AlphaFoldDB" id="A0A1H8SS12"/>
<dbReference type="Proteomes" id="UP000183063">
    <property type="component" value="Unassembled WGS sequence"/>
</dbReference>
<dbReference type="Proteomes" id="UP000198939">
    <property type="component" value="Unassembled WGS sequence"/>
</dbReference>
<evidence type="ECO:0000313" key="4">
    <source>
        <dbReference type="Proteomes" id="UP000198939"/>
    </source>
</evidence>
<dbReference type="RefSeq" id="WP_093041421.1">
    <property type="nucleotide sequence ID" value="NZ_FNXB01000035.1"/>
</dbReference>